<dbReference type="PANTHER" id="PTHR23023">
    <property type="entry name" value="DIMETHYLANILINE MONOOXYGENASE"/>
    <property type="match status" value="1"/>
</dbReference>
<dbReference type="InterPro" id="IPR020946">
    <property type="entry name" value="Flavin_mOase-like"/>
</dbReference>
<dbReference type="FunFam" id="3.50.50.60:FF:000403">
    <property type="entry name" value="Flavin-containing monooxygenase"/>
    <property type="match status" value="1"/>
</dbReference>
<protein>
    <recommendedName>
        <fullName evidence="6">Flavin-containing monooxygenase</fullName>
        <ecNumber evidence="6">1.-.-.-</ecNumber>
    </recommendedName>
</protein>
<organism evidence="8 9">
    <name type="scientific">Cannabis sativa</name>
    <name type="common">Hemp</name>
    <name type="synonym">Marijuana</name>
    <dbReference type="NCBI Taxonomy" id="3483"/>
    <lineage>
        <taxon>Eukaryota</taxon>
        <taxon>Viridiplantae</taxon>
        <taxon>Streptophyta</taxon>
        <taxon>Embryophyta</taxon>
        <taxon>Tracheophyta</taxon>
        <taxon>Spermatophyta</taxon>
        <taxon>Magnoliopsida</taxon>
        <taxon>eudicotyledons</taxon>
        <taxon>Gunneridae</taxon>
        <taxon>Pentapetalae</taxon>
        <taxon>rosids</taxon>
        <taxon>fabids</taxon>
        <taxon>Rosales</taxon>
        <taxon>Cannabaceae</taxon>
        <taxon>Cannabis</taxon>
    </lineage>
</organism>
<evidence type="ECO:0000256" key="2">
    <source>
        <dbReference type="ARBA" id="ARBA00022630"/>
    </source>
</evidence>
<dbReference type="InterPro" id="IPR050346">
    <property type="entry name" value="FMO-like"/>
</dbReference>
<evidence type="ECO:0000313" key="9">
    <source>
        <dbReference type="Proteomes" id="UP000525078"/>
    </source>
</evidence>
<dbReference type="InterPro" id="IPR000960">
    <property type="entry name" value="Flavin_mOase"/>
</dbReference>
<dbReference type="Proteomes" id="UP000583929">
    <property type="component" value="Unassembled WGS sequence"/>
</dbReference>
<evidence type="ECO:0000256" key="4">
    <source>
        <dbReference type="ARBA" id="ARBA00022857"/>
    </source>
</evidence>
<dbReference type="OrthoDB" id="66881at2759"/>
<keyword evidence="5 6" id="KW-0560">Oxidoreductase</keyword>
<keyword evidence="6" id="KW-0503">Monooxygenase</keyword>
<proteinExistence type="inferred from homology"/>
<keyword evidence="10" id="KW-1185">Reference proteome</keyword>
<dbReference type="SUPFAM" id="SSF51905">
    <property type="entry name" value="FAD/NAD(P)-binding domain"/>
    <property type="match status" value="2"/>
</dbReference>
<dbReference type="EC" id="1.-.-.-" evidence="6"/>
<keyword evidence="4" id="KW-0521">NADP</keyword>
<dbReference type="InterPro" id="IPR036188">
    <property type="entry name" value="FAD/NAD-bd_sf"/>
</dbReference>
<dbReference type="GO" id="GO:0050660">
    <property type="term" value="F:flavin adenine dinucleotide binding"/>
    <property type="evidence" value="ECO:0007669"/>
    <property type="project" value="InterPro"/>
</dbReference>
<dbReference type="EMBL" id="JAATIP010000034">
    <property type="protein sequence ID" value="KAF4388524.1"/>
    <property type="molecule type" value="Genomic_DNA"/>
</dbReference>
<dbReference type="GO" id="GO:0050661">
    <property type="term" value="F:NADP binding"/>
    <property type="evidence" value="ECO:0007669"/>
    <property type="project" value="InterPro"/>
</dbReference>
<dbReference type="PROSITE" id="PS51257">
    <property type="entry name" value="PROKAR_LIPOPROTEIN"/>
    <property type="match status" value="1"/>
</dbReference>
<accession>A0A7J6GZX5</accession>
<dbReference type="FunFam" id="3.50.50.60:FF:000169">
    <property type="entry name" value="Flavin-containing monooxygenase"/>
    <property type="match status" value="1"/>
</dbReference>
<dbReference type="PIRSF" id="PIRSF000332">
    <property type="entry name" value="FMO"/>
    <property type="match status" value="1"/>
</dbReference>
<comment type="similarity">
    <text evidence="1 6">Belongs to the FMO family.</text>
</comment>
<dbReference type="Proteomes" id="UP000525078">
    <property type="component" value="Unassembled WGS sequence"/>
</dbReference>
<evidence type="ECO:0000256" key="1">
    <source>
        <dbReference type="ARBA" id="ARBA00009183"/>
    </source>
</evidence>
<dbReference type="Gene3D" id="3.50.50.60">
    <property type="entry name" value="FAD/NAD(P)-binding domain"/>
    <property type="match status" value="2"/>
</dbReference>
<evidence type="ECO:0000256" key="3">
    <source>
        <dbReference type="ARBA" id="ARBA00022827"/>
    </source>
</evidence>
<evidence type="ECO:0000256" key="5">
    <source>
        <dbReference type="ARBA" id="ARBA00023002"/>
    </source>
</evidence>
<dbReference type="AlphaFoldDB" id="A0A7J6GZX5"/>
<evidence type="ECO:0000313" key="7">
    <source>
        <dbReference type="EMBL" id="KAF4346711.1"/>
    </source>
</evidence>
<dbReference type="Pfam" id="PF00743">
    <property type="entry name" value="FMO-like"/>
    <property type="match status" value="1"/>
</dbReference>
<reference evidence="9 10" key="1">
    <citation type="journal article" date="2020" name="bioRxiv">
        <title>Sequence and annotation of 42 cannabis genomes reveals extensive copy number variation in cannabinoid synthesis and pathogen resistance genes.</title>
        <authorList>
            <person name="Mckernan K.J."/>
            <person name="Helbert Y."/>
            <person name="Kane L.T."/>
            <person name="Ebling H."/>
            <person name="Zhang L."/>
            <person name="Liu B."/>
            <person name="Eaton Z."/>
            <person name="Mclaughlin S."/>
            <person name="Kingan S."/>
            <person name="Baybayan P."/>
            <person name="Concepcion G."/>
            <person name="Jordan M."/>
            <person name="Riva A."/>
            <person name="Barbazuk W."/>
            <person name="Harkins T."/>
        </authorList>
    </citation>
    <scope>NUCLEOTIDE SEQUENCE [LARGE SCALE GENOMIC DNA]</scope>
    <source>
        <strain evidence="9 10">cv. Jamaican Lion 4</strain>
        <strain evidence="7">Father</strain>
        <strain evidence="8">Mother</strain>
        <tissue evidence="8">Leaf</tissue>
    </source>
</reference>
<sequence length="515" mass="58456">MAERKIAIIGAGISGLLACKHCLEKKDLDPVVFEAQSCIGGVWSKTIESTRLQTPRPFYQFSDFAWPPSVTATFPDHNQVLDYLHSYVSHFKILNKINFNTKVIDISYSCSESICDFWGGSGEPFSSGKWNVTVQDSRNPSAPIEVYQVDFVIVCIGSFSGLPNIPDFGIDRGPEVFGGVVMHSMDYAAMDYEAAAEFIKGKLVTVVGFQKSALDLAAQVAKSNGGEYPCTLLFRTVHWTVPDYFTAYTFKCLNRFVELMIHKPIEGFFQWFFALLLSPLLWLYSKIVEHFLRFLYPLKKYNMVPNHGFIQQIFSCMSAITPPNFYDRVREGSLILKKFNISFSFCKVGLIIDKEESTPLVSDIVIFATGYKPDQKLKNIFASLHFQKCIIGSSAPLYRECIHPSIPNLAILGYSDSPASLYSTEIKSKWVAEFLGGKFKLPSVKDMEEDVIRWEKCMKRYSGCSYKRYCSIALLQIYINDQLCKDIGCNPRRKNWFLADLFSTYGPTDYKNLTH</sequence>
<evidence type="ECO:0000313" key="10">
    <source>
        <dbReference type="Proteomes" id="UP000583929"/>
    </source>
</evidence>
<dbReference type="EMBL" id="JAATIQ010000929">
    <property type="protein sequence ID" value="KAF4346711.1"/>
    <property type="molecule type" value="Genomic_DNA"/>
</dbReference>
<comment type="cofactor">
    <cofactor evidence="6">
        <name>FAD</name>
        <dbReference type="ChEBI" id="CHEBI:57692"/>
    </cofactor>
</comment>
<keyword evidence="3 6" id="KW-0274">FAD</keyword>
<gene>
    <name evidence="8" type="ORF">F8388_012501</name>
    <name evidence="7" type="ORF">G4B88_020431</name>
</gene>
<comment type="caution">
    <text evidence="8">The sequence shown here is derived from an EMBL/GenBank/DDBJ whole genome shotgun (WGS) entry which is preliminary data.</text>
</comment>
<evidence type="ECO:0000313" key="8">
    <source>
        <dbReference type="EMBL" id="KAF4388524.1"/>
    </source>
</evidence>
<keyword evidence="2 6" id="KW-0285">Flavoprotein</keyword>
<dbReference type="GO" id="GO:0004499">
    <property type="term" value="F:N,N-dimethylaniline monooxygenase activity"/>
    <property type="evidence" value="ECO:0007669"/>
    <property type="project" value="InterPro"/>
</dbReference>
<name>A0A7J6GZX5_CANSA</name>
<evidence type="ECO:0000256" key="6">
    <source>
        <dbReference type="RuleBase" id="RU361177"/>
    </source>
</evidence>